<feature type="transmembrane region" description="Helical" evidence="5">
    <location>
        <begin position="404"/>
        <end position="423"/>
    </location>
</feature>
<feature type="transmembrane region" description="Helical" evidence="5">
    <location>
        <begin position="114"/>
        <end position="134"/>
    </location>
</feature>
<evidence type="ECO:0008006" key="8">
    <source>
        <dbReference type="Google" id="ProtNLM"/>
    </source>
</evidence>
<keyword evidence="3 5" id="KW-1133">Transmembrane helix</keyword>
<keyword evidence="4 5" id="KW-0472">Membrane</keyword>
<feature type="transmembrane region" description="Helical" evidence="5">
    <location>
        <begin position="282"/>
        <end position="306"/>
    </location>
</feature>
<dbReference type="EMBL" id="CAXLJM020000007">
    <property type="protein sequence ID" value="CAL8075249.1"/>
    <property type="molecule type" value="Genomic_DNA"/>
</dbReference>
<keyword evidence="2 5" id="KW-0812">Transmembrane</keyword>
<dbReference type="PANTHER" id="PTHR23507:SF1">
    <property type="entry name" value="FI18259P1-RELATED"/>
    <property type="match status" value="1"/>
</dbReference>
<feature type="transmembrane region" description="Helical" evidence="5">
    <location>
        <begin position="180"/>
        <end position="198"/>
    </location>
</feature>
<feature type="transmembrane region" description="Helical" evidence="5">
    <location>
        <begin position="318"/>
        <end position="343"/>
    </location>
</feature>
<keyword evidence="7" id="KW-1185">Reference proteome</keyword>
<feature type="transmembrane region" description="Helical" evidence="5">
    <location>
        <begin position="374"/>
        <end position="392"/>
    </location>
</feature>
<evidence type="ECO:0000256" key="3">
    <source>
        <dbReference type="ARBA" id="ARBA00022989"/>
    </source>
</evidence>
<dbReference type="InterPro" id="IPR036259">
    <property type="entry name" value="MFS_trans_sf"/>
</dbReference>
<dbReference type="PANTHER" id="PTHR23507">
    <property type="entry name" value="ZGC:174356"/>
    <property type="match status" value="1"/>
</dbReference>
<comment type="subcellular location">
    <subcellularLocation>
        <location evidence="1">Membrane</location>
        <topology evidence="1">Multi-pass membrane protein</topology>
    </subcellularLocation>
</comment>
<feature type="transmembrane region" description="Helical" evidence="5">
    <location>
        <begin position="443"/>
        <end position="462"/>
    </location>
</feature>
<dbReference type="SUPFAM" id="SSF103473">
    <property type="entry name" value="MFS general substrate transporter"/>
    <property type="match status" value="1"/>
</dbReference>
<accession>A0ABP1PS27</accession>
<sequence>MILLLKLWRKLWNGFKSISVEISSLLFMTSVLMTYLIMQDFLIGRVCRVNLNYTEEVCQDVIQNTGNYTNEETEVQKVMTQLRKTRAYLDYSIPIIFVLLHGSWSDINGRKLTLLLPCIGFILQALSLFVSVQFDKWDAYTVILLSTLPKCLSGSDVTFRMAALSYASDISAKHSRTVRTGLVSAAFTLGVPLGFALGGASVKASIGSEIAFLVSAGISACAFLIILVFIDSNPISYTEDASSNTPRRKSQIKFWSLANFKSILKSVVLSFDGISLAGRIQFALLIVVIVCINAPIQGEFGIMYLYLRKKLGWDLGDYSLFSTYISLIGVVGTIISVGLFCSYLKLSDPVIGFIAGISQFGGCFMYAFAYSNLMIYLAPTIDMFNGTMAVVAKSMLSKLTPVDNYGKMFSLLAVIELLVPLVFDPTYSTIYEKTIDSFPGAVFLLSAALTILPQLTYLFYIWKNRSTVSCEIHTKVDDTKDGHKRNSCTPKFIDAKFTDSFNSIHSNPEALKSALSTTTVDTVVY</sequence>
<evidence type="ECO:0000256" key="5">
    <source>
        <dbReference type="SAM" id="Phobius"/>
    </source>
</evidence>
<proteinExistence type="predicted"/>
<dbReference type="Gene3D" id="1.20.1250.20">
    <property type="entry name" value="MFS general substrate transporter like domains"/>
    <property type="match status" value="1"/>
</dbReference>
<feature type="transmembrane region" description="Helical" evidence="5">
    <location>
        <begin position="210"/>
        <end position="230"/>
    </location>
</feature>
<evidence type="ECO:0000256" key="2">
    <source>
        <dbReference type="ARBA" id="ARBA00022692"/>
    </source>
</evidence>
<organism evidence="6 7">
    <name type="scientific">Orchesella dallaii</name>
    <dbReference type="NCBI Taxonomy" id="48710"/>
    <lineage>
        <taxon>Eukaryota</taxon>
        <taxon>Metazoa</taxon>
        <taxon>Ecdysozoa</taxon>
        <taxon>Arthropoda</taxon>
        <taxon>Hexapoda</taxon>
        <taxon>Collembola</taxon>
        <taxon>Entomobryomorpha</taxon>
        <taxon>Entomobryoidea</taxon>
        <taxon>Orchesellidae</taxon>
        <taxon>Orchesellinae</taxon>
        <taxon>Orchesella</taxon>
    </lineage>
</organism>
<evidence type="ECO:0000313" key="7">
    <source>
        <dbReference type="Proteomes" id="UP001642540"/>
    </source>
</evidence>
<dbReference type="Proteomes" id="UP001642540">
    <property type="component" value="Unassembled WGS sequence"/>
</dbReference>
<feature type="transmembrane region" description="Helical" evidence="5">
    <location>
        <begin position="350"/>
        <end position="368"/>
    </location>
</feature>
<evidence type="ECO:0000256" key="1">
    <source>
        <dbReference type="ARBA" id="ARBA00004141"/>
    </source>
</evidence>
<reference evidence="6 7" key="1">
    <citation type="submission" date="2024-08" db="EMBL/GenBank/DDBJ databases">
        <authorList>
            <person name="Cucini C."/>
            <person name="Frati F."/>
        </authorList>
    </citation>
    <scope>NUCLEOTIDE SEQUENCE [LARGE SCALE GENOMIC DNA]</scope>
</reference>
<feature type="transmembrane region" description="Helical" evidence="5">
    <location>
        <begin position="20"/>
        <end position="38"/>
    </location>
</feature>
<evidence type="ECO:0000313" key="6">
    <source>
        <dbReference type="EMBL" id="CAL8075249.1"/>
    </source>
</evidence>
<gene>
    <name evidence="6" type="ORF">ODALV1_LOCUS3116</name>
</gene>
<comment type="caution">
    <text evidence="6">The sequence shown here is derived from an EMBL/GenBank/DDBJ whole genome shotgun (WGS) entry which is preliminary data.</text>
</comment>
<protein>
    <recommendedName>
        <fullName evidence="8">Solute carrier family 46 member 3</fullName>
    </recommendedName>
</protein>
<evidence type="ECO:0000256" key="4">
    <source>
        <dbReference type="ARBA" id="ARBA00023136"/>
    </source>
</evidence>
<name>A0ABP1PS27_9HEXA</name>
<dbReference type="Pfam" id="PF07690">
    <property type="entry name" value="MFS_1"/>
    <property type="match status" value="1"/>
</dbReference>
<dbReference type="InterPro" id="IPR011701">
    <property type="entry name" value="MFS"/>
</dbReference>